<dbReference type="OMA" id="RWRKPAK"/>
<dbReference type="InterPro" id="IPR006631">
    <property type="entry name" value="DM4_12"/>
</dbReference>
<dbReference type="Pfam" id="PF07841">
    <property type="entry name" value="DM4_12"/>
    <property type="match status" value="1"/>
</dbReference>
<dbReference type="EMBL" id="JRES01001582">
    <property type="protein sequence ID" value="KNC21775.1"/>
    <property type="molecule type" value="Genomic_DNA"/>
</dbReference>
<organism evidence="1 2">
    <name type="scientific">Lucilia cuprina</name>
    <name type="common">Green bottle fly</name>
    <name type="synonym">Australian sheep blowfly</name>
    <dbReference type="NCBI Taxonomy" id="7375"/>
    <lineage>
        <taxon>Eukaryota</taxon>
        <taxon>Metazoa</taxon>
        <taxon>Ecdysozoa</taxon>
        <taxon>Arthropoda</taxon>
        <taxon>Hexapoda</taxon>
        <taxon>Insecta</taxon>
        <taxon>Pterygota</taxon>
        <taxon>Neoptera</taxon>
        <taxon>Endopterygota</taxon>
        <taxon>Diptera</taxon>
        <taxon>Brachycera</taxon>
        <taxon>Muscomorpha</taxon>
        <taxon>Oestroidea</taxon>
        <taxon>Calliphoridae</taxon>
        <taxon>Luciliinae</taxon>
        <taxon>Lucilia</taxon>
    </lineage>
</organism>
<accession>A0A0L0BNW0</accession>
<dbReference type="OrthoDB" id="8180611at2759"/>
<dbReference type="SMART" id="SM00718">
    <property type="entry name" value="DM4_12"/>
    <property type="match status" value="1"/>
</dbReference>
<dbReference type="PANTHER" id="PTHR21253">
    <property type="entry name" value="F-BOX ONLY PROTEIN 11-RELATED"/>
    <property type="match status" value="1"/>
</dbReference>
<gene>
    <name evidence="1" type="ORF">FF38_03985</name>
</gene>
<dbReference type="PANTHER" id="PTHR21253:SF0">
    <property type="entry name" value="F-BOX ONLY PROTEIN 11-RELATED"/>
    <property type="match status" value="1"/>
</dbReference>
<proteinExistence type="predicted"/>
<protein>
    <submittedName>
        <fullName evidence="1">Uncharacterized protein</fullName>
    </submittedName>
</protein>
<keyword evidence="2" id="KW-1185">Reference proteome</keyword>
<sequence length="243" mass="29178">MAKSIIPPAPRGLNLIAEFTLNYELPTDFYVFQKKQAKTTKNPLSTMTTKSSYSKDPYYQHYDKIVPYNHDYYFKIHPKYLNIQQIQRKHAYLKKTMLHRKCLKKNFYDYNRKLASICLNRAKRNDEVWSIQKLTISQRMFYDLIEKWSLLHGFSPRYCFMRTLCESSELLLPYGYSLLHDIIHILLRYTKPWAFHHKIFGRSLRQPYPIDECAKLYGPHCRVSWLDFVTNVVHGTRAVDFMR</sequence>
<name>A0A0L0BNW0_LUCCU</name>
<dbReference type="AlphaFoldDB" id="A0A0L0BNW0"/>
<reference evidence="1 2" key="1">
    <citation type="journal article" date="2015" name="Nat. Commun.">
        <title>Lucilia cuprina genome unlocks parasitic fly biology to underpin future interventions.</title>
        <authorList>
            <person name="Anstead C.A."/>
            <person name="Korhonen P.K."/>
            <person name="Young N.D."/>
            <person name="Hall R.S."/>
            <person name="Jex A.R."/>
            <person name="Murali S.C."/>
            <person name="Hughes D.S."/>
            <person name="Lee S.F."/>
            <person name="Perry T."/>
            <person name="Stroehlein A.J."/>
            <person name="Ansell B.R."/>
            <person name="Breugelmans B."/>
            <person name="Hofmann A."/>
            <person name="Qu J."/>
            <person name="Dugan S."/>
            <person name="Lee S.L."/>
            <person name="Chao H."/>
            <person name="Dinh H."/>
            <person name="Han Y."/>
            <person name="Doddapaneni H.V."/>
            <person name="Worley K.C."/>
            <person name="Muzny D.M."/>
            <person name="Ioannidis P."/>
            <person name="Waterhouse R.M."/>
            <person name="Zdobnov E.M."/>
            <person name="James P.J."/>
            <person name="Bagnall N.H."/>
            <person name="Kotze A.C."/>
            <person name="Gibbs R.A."/>
            <person name="Richards S."/>
            <person name="Batterham P."/>
            <person name="Gasser R.B."/>
        </authorList>
    </citation>
    <scope>NUCLEOTIDE SEQUENCE [LARGE SCALE GENOMIC DNA]</scope>
    <source>
        <strain evidence="1 2">LS</strain>
        <tissue evidence="1">Full body</tissue>
    </source>
</reference>
<comment type="caution">
    <text evidence="1">The sequence shown here is derived from an EMBL/GenBank/DDBJ whole genome shotgun (WGS) entry which is preliminary data.</text>
</comment>
<dbReference type="Proteomes" id="UP000037069">
    <property type="component" value="Unassembled WGS sequence"/>
</dbReference>
<evidence type="ECO:0000313" key="1">
    <source>
        <dbReference type="EMBL" id="KNC21775.1"/>
    </source>
</evidence>
<evidence type="ECO:0000313" key="2">
    <source>
        <dbReference type="Proteomes" id="UP000037069"/>
    </source>
</evidence>